<comment type="caution">
    <text evidence="1">The sequence shown here is derived from an EMBL/GenBank/DDBJ whole genome shotgun (WGS) entry which is preliminary data.</text>
</comment>
<dbReference type="InterPro" id="IPR007739">
    <property type="entry name" value="RgpF"/>
</dbReference>
<gene>
    <name evidence="1" type="ORF">SDC9_55226</name>
</gene>
<dbReference type="Pfam" id="PF14307">
    <property type="entry name" value="Glyco_tran_WbsX"/>
    <property type="match status" value="1"/>
</dbReference>
<dbReference type="EMBL" id="VSSQ01001506">
    <property type="protein sequence ID" value="MPM08910.1"/>
    <property type="molecule type" value="Genomic_DNA"/>
</dbReference>
<dbReference type="InterPro" id="IPR032719">
    <property type="entry name" value="WbsX"/>
</dbReference>
<name>A0A644WYB8_9ZZZZ</name>
<accession>A0A644WYB8</accession>
<dbReference type="PANTHER" id="PTHR41244">
    <property type="entry name" value="RHAMNAN SYNTHESIS F"/>
    <property type="match status" value="1"/>
</dbReference>
<dbReference type="Pfam" id="PF05045">
    <property type="entry name" value="RgpF"/>
    <property type="match status" value="2"/>
</dbReference>
<evidence type="ECO:0008006" key="2">
    <source>
        <dbReference type="Google" id="ProtNLM"/>
    </source>
</evidence>
<evidence type="ECO:0000313" key="1">
    <source>
        <dbReference type="EMBL" id="MPM08910.1"/>
    </source>
</evidence>
<organism evidence="1">
    <name type="scientific">bioreactor metagenome</name>
    <dbReference type="NCBI Taxonomy" id="1076179"/>
    <lineage>
        <taxon>unclassified sequences</taxon>
        <taxon>metagenomes</taxon>
        <taxon>ecological metagenomes</taxon>
    </lineage>
</organism>
<reference evidence="1" key="1">
    <citation type="submission" date="2019-08" db="EMBL/GenBank/DDBJ databases">
        <authorList>
            <person name="Kucharzyk K."/>
            <person name="Murdoch R.W."/>
            <person name="Higgins S."/>
            <person name="Loffler F."/>
        </authorList>
    </citation>
    <scope>NUCLEOTIDE SEQUENCE</scope>
</reference>
<proteinExistence type="predicted"/>
<protein>
    <recommendedName>
        <fullName evidence="2">Rhamnan synthesis protein F</fullName>
    </recommendedName>
</protein>
<dbReference type="PANTHER" id="PTHR41244:SF1">
    <property type="entry name" value="GLYCOSYLTRANSFERASE"/>
    <property type="match status" value="1"/>
</dbReference>
<dbReference type="Gene3D" id="3.20.20.80">
    <property type="entry name" value="Glycosidases"/>
    <property type="match status" value="1"/>
</dbReference>
<sequence>MRIGFDRKEYVNNPLGGYKPSGGGTMATHMQESNVIRRVVLSLRKLGVKATILKTISFCRSYLPKPPIERTLMLRYRYTVDPMELEEPALQAPEYQDDIDFGGLAVDVRAIVFFDPSAERFETESAMVQELSAAAAAAAQHGVYGFCFFWRTSADTELLSVLLKHTEIPLRYCVCRVFEQAADPADFLPVLLNCLSDSRYLRAEGKPLLLSLDPQALPEGKHSFDAWRKFAKENGLGELQIWSCRAGSKPKQWERAARGADAEVEFPPFDLPKRRVLEDTTSSRKINRPYRYGKLSVYRKVLAHAKMQEVGPFSDEACPLHRACVMTCSTPVFGSDKRSRLTGFSARFFYNWLISDAAYTHWRFAPESRYLFVNGWNGEAEEARLSPDRLHGSAYLNALSKALYGLPFADDFRVIREQSAGSLPFIDNGELPRIAVQAHLFFLETMEELIDELNRIPFRFDCYVSTDCAEKKTLIERAFAECSHAEHVSVECFPNRGRDVAPFLQQLEPVIDHYDYVLHVHGKKSTIKELGYAWREYLLRNLLGHSDYVRGIIAAFERDEQLGIVFPETFPLLNLEPVRKNERIACERLLQRCGFTSFRFSAPAYPAGDMFWARAKAIRRIFKIGIVSEDFPKETGKPTQMLAHHIERLWVDLAANEGYGYLKTWNCCGRVQPVADKRRIAFFVHYDKDCVLGESDAAYIGELTKYAEQIVFITNSNLPKADLDRIRSGKVTILRRDNVGFDFGAWKDAVIQYGFDRLSAFDQVIFANNSNFAPLWSLSSVFAEMEHRYPVDFWGMLEYPRGFASTEMEKLYIDAHIQSYFFVAEQSLASSPAFAEFWNRVGYHSAIMGVIEHEETEMTKFFADRGFAYDVFISESALIMEKTKNNAPYMYPRSLVLLNNPFVKKKTDLQTFPDEKIMLEETMRQIKAATPANQ</sequence>
<dbReference type="AlphaFoldDB" id="A0A644WYB8"/>